<sequence length="115" mass="12940">MGMEITVRYPLNPPNWEVIQVELKASLIEYQIRMIDQLPAFPDELPPEGWREVRLSLADGMLTIRRIGNHDRVIIWGNASDRLQQLWRQIAGILAATGSGIADSNPNSSHGDISH</sequence>
<proteinExistence type="predicted"/>
<evidence type="ECO:0000313" key="1">
    <source>
        <dbReference type="EMBL" id="VIP03106.1"/>
    </source>
</evidence>
<reference evidence="1" key="1">
    <citation type="submission" date="2019-04" db="EMBL/GenBank/DDBJ databases">
        <authorList>
            <consortium name="Science for Life Laboratories"/>
        </authorList>
    </citation>
    <scope>NUCLEOTIDE SEQUENCE</scope>
    <source>
        <strain evidence="1">MBLW1</strain>
    </source>
</reference>
<protein>
    <submittedName>
        <fullName evidence="1">Uncharacterized protein</fullName>
    </submittedName>
</protein>
<organism evidence="1">
    <name type="scientific">Tuwongella immobilis</name>
    <dbReference type="NCBI Taxonomy" id="692036"/>
    <lineage>
        <taxon>Bacteria</taxon>
        <taxon>Pseudomonadati</taxon>
        <taxon>Planctomycetota</taxon>
        <taxon>Planctomycetia</taxon>
        <taxon>Gemmatales</taxon>
        <taxon>Gemmataceae</taxon>
        <taxon>Tuwongella</taxon>
    </lineage>
</organism>
<dbReference type="EMBL" id="LR593887">
    <property type="protein sequence ID" value="VTS03406.1"/>
    <property type="molecule type" value="Genomic_DNA"/>
</dbReference>
<dbReference type="KEGG" id="tim:GMBLW1_08540"/>
<dbReference type="Proteomes" id="UP000464378">
    <property type="component" value="Chromosome"/>
</dbReference>
<dbReference type="EMBL" id="LR586016">
    <property type="protein sequence ID" value="VIP03106.1"/>
    <property type="molecule type" value="Genomic_DNA"/>
</dbReference>
<dbReference type="RefSeq" id="WP_162658208.1">
    <property type="nucleotide sequence ID" value="NZ_LR593887.1"/>
</dbReference>
<keyword evidence="2" id="KW-1185">Reference proteome</keyword>
<name>A0A6C2YNU5_9BACT</name>
<accession>A0A6C2YNU5</accession>
<dbReference type="AlphaFoldDB" id="A0A6C2YNU5"/>
<dbReference type="InParanoid" id="A0A6C2YNU5"/>
<gene>
    <name evidence="1" type="ORF">GMBLW1_08540</name>
</gene>
<evidence type="ECO:0000313" key="2">
    <source>
        <dbReference type="Proteomes" id="UP000464378"/>
    </source>
</evidence>